<sequence length="88" mass="10817">MKREVTLLIKEIHSSLLKRKSTLVETEIYFRIGDYYVSKGKYDISIEYFKQGKEIAIPRKENKWIEKAEYEIRRYNSFIEDFKRDLMR</sequence>
<evidence type="ECO:0000313" key="1">
    <source>
        <dbReference type="EMBL" id="KKM86112.1"/>
    </source>
</evidence>
<proteinExistence type="predicted"/>
<comment type="caution">
    <text evidence="1">The sequence shown here is derived from an EMBL/GenBank/DDBJ whole genome shotgun (WGS) entry which is preliminary data.</text>
</comment>
<gene>
    <name evidence="1" type="ORF">LCGC14_1282260</name>
</gene>
<dbReference type="EMBL" id="LAZR01007305">
    <property type="protein sequence ID" value="KKM86112.1"/>
    <property type="molecule type" value="Genomic_DNA"/>
</dbReference>
<name>A0A0F9NXY5_9ZZZZ</name>
<reference evidence="1" key="1">
    <citation type="journal article" date="2015" name="Nature">
        <title>Complex archaea that bridge the gap between prokaryotes and eukaryotes.</title>
        <authorList>
            <person name="Spang A."/>
            <person name="Saw J.H."/>
            <person name="Jorgensen S.L."/>
            <person name="Zaremba-Niedzwiedzka K."/>
            <person name="Martijn J."/>
            <person name="Lind A.E."/>
            <person name="van Eijk R."/>
            <person name="Schleper C."/>
            <person name="Guy L."/>
            <person name="Ettema T.J."/>
        </authorList>
    </citation>
    <scope>NUCLEOTIDE SEQUENCE</scope>
</reference>
<dbReference type="AlphaFoldDB" id="A0A0F9NXY5"/>
<dbReference type="PROSITE" id="PS50005">
    <property type="entry name" value="TPR"/>
    <property type="match status" value="1"/>
</dbReference>
<dbReference type="InterPro" id="IPR019734">
    <property type="entry name" value="TPR_rpt"/>
</dbReference>
<organism evidence="1">
    <name type="scientific">marine sediment metagenome</name>
    <dbReference type="NCBI Taxonomy" id="412755"/>
    <lineage>
        <taxon>unclassified sequences</taxon>
        <taxon>metagenomes</taxon>
        <taxon>ecological metagenomes</taxon>
    </lineage>
</organism>
<protein>
    <recommendedName>
        <fullName evidence="2">Tetratricopeptide repeat protein</fullName>
    </recommendedName>
</protein>
<evidence type="ECO:0008006" key="2">
    <source>
        <dbReference type="Google" id="ProtNLM"/>
    </source>
</evidence>
<dbReference type="Gene3D" id="1.25.40.10">
    <property type="entry name" value="Tetratricopeptide repeat domain"/>
    <property type="match status" value="1"/>
</dbReference>
<accession>A0A0F9NXY5</accession>
<dbReference type="InterPro" id="IPR011990">
    <property type="entry name" value="TPR-like_helical_dom_sf"/>
</dbReference>